<dbReference type="InterPro" id="IPR001087">
    <property type="entry name" value="GDSL"/>
</dbReference>
<dbReference type="SUPFAM" id="SSF52266">
    <property type="entry name" value="SGNH hydrolase"/>
    <property type="match status" value="1"/>
</dbReference>
<protein>
    <recommendedName>
        <fullName evidence="6">Zeta-carotene desaturase</fullName>
    </recommendedName>
</protein>
<dbReference type="Proteomes" id="UP000298416">
    <property type="component" value="Unassembled WGS sequence"/>
</dbReference>
<dbReference type="GO" id="GO:0016788">
    <property type="term" value="F:hydrolase activity, acting on ester bonds"/>
    <property type="evidence" value="ECO:0007669"/>
    <property type="project" value="InterPro"/>
</dbReference>
<name>A0A8X8ZEM9_SALSN</name>
<dbReference type="InterPro" id="IPR050592">
    <property type="entry name" value="GDSL_lipolytic_enzyme"/>
</dbReference>
<dbReference type="AlphaFoldDB" id="A0A8X8ZEM9"/>
<dbReference type="PANTHER" id="PTHR45642:SF139">
    <property type="entry name" value="SGNH HYDROLASE-TYPE ESTERASE DOMAIN-CONTAINING PROTEIN"/>
    <property type="match status" value="1"/>
</dbReference>
<evidence type="ECO:0008006" key="6">
    <source>
        <dbReference type="Google" id="ProtNLM"/>
    </source>
</evidence>
<evidence type="ECO:0000313" key="5">
    <source>
        <dbReference type="Proteomes" id="UP000298416"/>
    </source>
</evidence>
<comment type="caution">
    <text evidence="4">The sequence shown here is derived from an EMBL/GenBank/DDBJ whole genome shotgun (WGS) entry which is preliminary data.</text>
</comment>
<proteinExistence type="inferred from homology"/>
<dbReference type="InterPro" id="IPR036514">
    <property type="entry name" value="SGNH_hydro_sf"/>
</dbReference>
<reference evidence="4" key="2">
    <citation type="submission" date="2020-08" db="EMBL/GenBank/DDBJ databases">
        <title>Plant Genome Project.</title>
        <authorList>
            <person name="Zhang R.-G."/>
        </authorList>
    </citation>
    <scope>NUCLEOTIDE SEQUENCE</scope>
    <source>
        <strain evidence="4">Huo1</strain>
        <tissue evidence="4">Leaf</tissue>
    </source>
</reference>
<sequence>MEKNSHLPLLFLLLSATIIPSAATRPTAIYAFGDSILDSGNNNKLLTVCRANHKPYGIDFPGQSHTGRFSNGKLPGDMLVSAFRIKEILPAYADSTLDADDLDTGVSFASACSGLHDLTAAEVGVLNLDKQFQNFEQAFVKMEEVFGLEKTTATVQRALFMISAGSSDMIDNYYLLPTTRAMYSLPTYHDMLLKNLDTFVKKLYNAGAKNIAIIGLPPLGCLPMDTTVFPPPSPSSAPSQKSENLTGDLFRRECKAKHNADAKEYNAKLEVRVKRMMVAMPTLKVIYMDLFTPMMDMIDTPSKYGFKTTLKGCCGSGSVELGPLCNVASIACHVHSEYVFWDSINPSEAAYKALTNNFKARSLRRLYPSSV</sequence>
<dbReference type="PANTHER" id="PTHR45642">
    <property type="entry name" value="GDSL ESTERASE/LIPASE EXL3"/>
    <property type="match status" value="1"/>
</dbReference>
<feature type="signal peptide" evidence="3">
    <location>
        <begin position="1"/>
        <end position="23"/>
    </location>
</feature>
<dbReference type="Gene3D" id="3.40.50.1110">
    <property type="entry name" value="SGNH hydrolase"/>
    <property type="match status" value="1"/>
</dbReference>
<gene>
    <name evidence="4" type="ORF">SASPL_138973</name>
</gene>
<evidence type="ECO:0000313" key="4">
    <source>
        <dbReference type="EMBL" id="KAG6402101.1"/>
    </source>
</evidence>
<reference evidence="4" key="1">
    <citation type="submission" date="2018-01" db="EMBL/GenBank/DDBJ databases">
        <authorList>
            <person name="Mao J.F."/>
        </authorList>
    </citation>
    <scope>NUCLEOTIDE SEQUENCE</scope>
    <source>
        <strain evidence="4">Huo1</strain>
        <tissue evidence="4">Leaf</tissue>
    </source>
</reference>
<evidence type="ECO:0000256" key="2">
    <source>
        <dbReference type="ARBA" id="ARBA00022729"/>
    </source>
</evidence>
<comment type="similarity">
    <text evidence="1">Belongs to the 'GDSL' lipolytic enzyme family.</text>
</comment>
<accession>A0A8X8ZEM9</accession>
<evidence type="ECO:0000256" key="1">
    <source>
        <dbReference type="ARBA" id="ARBA00008668"/>
    </source>
</evidence>
<keyword evidence="2 3" id="KW-0732">Signal</keyword>
<dbReference type="Pfam" id="PF00657">
    <property type="entry name" value="Lipase_GDSL"/>
    <property type="match status" value="1"/>
</dbReference>
<evidence type="ECO:0000256" key="3">
    <source>
        <dbReference type="SAM" id="SignalP"/>
    </source>
</evidence>
<dbReference type="EMBL" id="PNBA02000014">
    <property type="protein sequence ID" value="KAG6402101.1"/>
    <property type="molecule type" value="Genomic_DNA"/>
</dbReference>
<feature type="chain" id="PRO_5036473445" description="Zeta-carotene desaturase" evidence="3">
    <location>
        <begin position="24"/>
        <end position="371"/>
    </location>
</feature>
<keyword evidence="5" id="KW-1185">Reference proteome</keyword>
<organism evidence="4">
    <name type="scientific">Salvia splendens</name>
    <name type="common">Scarlet sage</name>
    <dbReference type="NCBI Taxonomy" id="180675"/>
    <lineage>
        <taxon>Eukaryota</taxon>
        <taxon>Viridiplantae</taxon>
        <taxon>Streptophyta</taxon>
        <taxon>Embryophyta</taxon>
        <taxon>Tracheophyta</taxon>
        <taxon>Spermatophyta</taxon>
        <taxon>Magnoliopsida</taxon>
        <taxon>eudicotyledons</taxon>
        <taxon>Gunneridae</taxon>
        <taxon>Pentapetalae</taxon>
        <taxon>asterids</taxon>
        <taxon>lamiids</taxon>
        <taxon>Lamiales</taxon>
        <taxon>Lamiaceae</taxon>
        <taxon>Nepetoideae</taxon>
        <taxon>Mentheae</taxon>
        <taxon>Salviinae</taxon>
        <taxon>Salvia</taxon>
        <taxon>Salvia subgen. Calosphace</taxon>
        <taxon>core Calosphace</taxon>
    </lineage>
</organism>
<dbReference type="CDD" id="cd01837">
    <property type="entry name" value="SGNH_plant_lipase_like"/>
    <property type="match status" value="1"/>
</dbReference>
<dbReference type="InterPro" id="IPR035669">
    <property type="entry name" value="SGNH_plant_lipase-like"/>
</dbReference>